<sequence>MLLLACGLFPARVATAAQSHWSVELLVGEAYNARSTTRIEQGALGRLSTSGDYETRGLEAPFHYAWRISRWQGNSAWELQLLHHKLYLKNPPDGVDSLSVSHGFNIVSFNRAWESGGWRFRAGVGPVVTHAEANIAGTAYDGPYELAGAAVLVGVGHRLDLGPHFYLLGEVSASLGWIDAHPRGDPDLEIGIRNPALHAELGAGYRF</sequence>
<comment type="caution">
    <text evidence="1">The sequence shown here is derived from an EMBL/GenBank/DDBJ whole genome shotgun (WGS) entry which is preliminary data.</text>
</comment>
<evidence type="ECO:0000313" key="2">
    <source>
        <dbReference type="Proteomes" id="UP000445000"/>
    </source>
</evidence>
<reference evidence="2" key="1">
    <citation type="submission" date="2020-01" db="EMBL/GenBank/DDBJ databases">
        <title>'Steroidobacter agaridevorans' sp. nov., agar-degrading bacteria isolated from rhizosphere soils.</title>
        <authorList>
            <person name="Ikenaga M."/>
            <person name="Kataoka M."/>
            <person name="Murouchi A."/>
            <person name="Katsuragi S."/>
            <person name="Sakai M."/>
        </authorList>
    </citation>
    <scope>NUCLEOTIDE SEQUENCE [LARGE SCALE GENOMIC DNA]</scope>
    <source>
        <strain evidence="2">YU21-B</strain>
    </source>
</reference>
<dbReference type="Proteomes" id="UP000445000">
    <property type="component" value="Unassembled WGS sequence"/>
</dbReference>
<accession>A0A829YJ48</accession>
<protein>
    <recommendedName>
        <fullName evidence="3">Outer membrane protein beta-barrel domain-containing protein</fullName>
    </recommendedName>
</protein>
<keyword evidence="2" id="KW-1185">Reference proteome</keyword>
<dbReference type="AlphaFoldDB" id="A0A829YJ48"/>
<evidence type="ECO:0008006" key="3">
    <source>
        <dbReference type="Google" id="ProtNLM"/>
    </source>
</evidence>
<dbReference type="EMBL" id="BLJN01000005">
    <property type="protein sequence ID" value="GFE82878.1"/>
    <property type="molecule type" value="Genomic_DNA"/>
</dbReference>
<gene>
    <name evidence="1" type="ORF">GCM10011487_48780</name>
</gene>
<organism evidence="1 2">
    <name type="scientific">Steroidobacter agaridevorans</name>
    <dbReference type="NCBI Taxonomy" id="2695856"/>
    <lineage>
        <taxon>Bacteria</taxon>
        <taxon>Pseudomonadati</taxon>
        <taxon>Pseudomonadota</taxon>
        <taxon>Gammaproteobacteria</taxon>
        <taxon>Steroidobacterales</taxon>
        <taxon>Steroidobacteraceae</taxon>
        <taxon>Steroidobacter</taxon>
    </lineage>
</organism>
<proteinExistence type="predicted"/>
<name>A0A829YJ48_9GAMM</name>
<evidence type="ECO:0000313" key="1">
    <source>
        <dbReference type="EMBL" id="GFE82878.1"/>
    </source>
</evidence>